<keyword evidence="3" id="KW-1185">Reference proteome</keyword>
<sequence>MRPLRRVRDQRPGGRARWGTGRTRAGDHAVPFHPVQPGLECAVGDAEDAGGKLVVLVLTVTGPADVLIEE</sequence>
<evidence type="ECO:0000313" key="2">
    <source>
        <dbReference type="EMBL" id="GHA00822.1"/>
    </source>
</evidence>
<feature type="compositionally biased region" description="Low complexity" evidence="1">
    <location>
        <begin position="13"/>
        <end position="23"/>
    </location>
</feature>
<dbReference type="EMBL" id="BMVN01000001">
    <property type="protein sequence ID" value="GHA00822.1"/>
    <property type="molecule type" value="Genomic_DNA"/>
</dbReference>
<proteinExistence type="predicted"/>
<protein>
    <submittedName>
        <fullName evidence="2">Uncharacterized protein</fullName>
    </submittedName>
</protein>
<organism evidence="2 3">
    <name type="scientific">Streptomyces canarius</name>
    <dbReference type="NCBI Taxonomy" id="285453"/>
    <lineage>
        <taxon>Bacteria</taxon>
        <taxon>Bacillati</taxon>
        <taxon>Actinomycetota</taxon>
        <taxon>Actinomycetes</taxon>
        <taxon>Kitasatosporales</taxon>
        <taxon>Streptomycetaceae</taxon>
        <taxon>Streptomyces</taxon>
    </lineage>
</organism>
<dbReference type="Proteomes" id="UP000653644">
    <property type="component" value="Unassembled WGS sequence"/>
</dbReference>
<evidence type="ECO:0000313" key="3">
    <source>
        <dbReference type="Proteomes" id="UP000653644"/>
    </source>
</evidence>
<evidence type="ECO:0000256" key="1">
    <source>
        <dbReference type="SAM" id="MobiDB-lite"/>
    </source>
</evidence>
<feature type="region of interest" description="Disordered" evidence="1">
    <location>
        <begin position="1"/>
        <end position="32"/>
    </location>
</feature>
<reference evidence="3" key="1">
    <citation type="journal article" date="2019" name="Int. J. Syst. Evol. Microbiol.">
        <title>The Global Catalogue of Microorganisms (GCM) 10K type strain sequencing project: providing services to taxonomists for standard genome sequencing and annotation.</title>
        <authorList>
            <consortium name="The Broad Institute Genomics Platform"/>
            <consortium name="The Broad Institute Genome Sequencing Center for Infectious Disease"/>
            <person name="Wu L."/>
            <person name="Ma J."/>
        </authorList>
    </citation>
    <scope>NUCLEOTIDE SEQUENCE [LARGE SCALE GENOMIC DNA]</scope>
    <source>
        <strain evidence="3">JCM 4733</strain>
    </source>
</reference>
<comment type="caution">
    <text evidence="2">The sequence shown here is derived from an EMBL/GenBank/DDBJ whole genome shotgun (WGS) entry which is preliminary data.</text>
</comment>
<gene>
    <name evidence="2" type="ORF">GCM10010345_00510</name>
</gene>
<feature type="compositionally biased region" description="Basic and acidic residues" evidence="1">
    <location>
        <begin position="1"/>
        <end position="12"/>
    </location>
</feature>
<accession>A0ABQ3CER6</accession>
<name>A0ABQ3CER6_9ACTN</name>